<dbReference type="GO" id="GO:0005737">
    <property type="term" value="C:cytoplasm"/>
    <property type="evidence" value="ECO:0007669"/>
    <property type="project" value="TreeGrafter"/>
</dbReference>
<feature type="domain" description="Condensation" evidence="1">
    <location>
        <begin position="57"/>
        <end position="484"/>
    </location>
</feature>
<dbReference type="EMBL" id="VJMH01000968">
    <property type="protein sequence ID" value="KAF0713672.1"/>
    <property type="molecule type" value="Genomic_DNA"/>
</dbReference>
<dbReference type="AlphaFoldDB" id="A0A6A4ZP20"/>
<evidence type="ECO:0000259" key="1">
    <source>
        <dbReference type="Pfam" id="PF00668"/>
    </source>
</evidence>
<dbReference type="Gene3D" id="3.30.559.10">
    <property type="entry name" value="Chloramphenicol acetyltransferase-like domain"/>
    <property type="match status" value="1"/>
</dbReference>
<dbReference type="GO" id="GO:0003824">
    <property type="term" value="F:catalytic activity"/>
    <property type="evidence" value="ECO:0007669"/>
    <property type="project" value="InterPro"/>
</dbReference>
<dbReference type="Pfam" id="PF00668">
    <property type="entry name" value="Condensation"/>
    <property type="match status" value="1"/>
</dbReference>
<dbReference type="SUPFAM" id="SSF56801">
    <property type="entry name" value="Acetyl-CoA synthetase-like"/>
    <property type="match status" value="1"/>
</dbReference>
<reference evidence="2" key="1">
    <citation type="submission" date="2019-06" db="EMBL/GenBank/DDBJ databases">
        <title>Genomics analysis of Aphanomyces spp. identifies a new class of oomycete effector associated with host adaptation.</title>
        <authorList>
            <person name="Gaulin E."/>
        </authorList>
    </citation>
    <scope>NUCLEOTIDE SEQUENCE</scope>
    <source>
        <strain evidence="2">CBS 578.67</strain>
    </source>
</reference>
<dbReference type="PANTHER" id="PTHR45527">
    <property type="entry name" value="NONRIBOSOMAL PEPTIDE SYNTHETASE"/>
    <property type="match status" value="1"/>
</dbReference>
<name>A0A6A4ZP20_9STRA</name>
<proteinExistence type="predicted"/>
<accession>A0A6A4ZP20</accession>
<comment type="caution">
    <text evidence="2">The sequence shown here is derived from an EMBL/GenBank/DDBJ whole genome shotgun (WGS) entry which is preliminary data.</text>
</comment>
<dbReference type="SUPFAM" id="SSF52777">
    <property type="entry name" value="CoA-dependent acyltransferases"/>
    <property type="match status" value="2"/>
</dbReference>
<gene>
    <name evidence="2" type="ORF">As57867_004242</name>
</gene>
<sequence>SLWSKWMGWLVEHCLDPATIGGRTLSDVPLLQSTSIVRDVEAEVLSTLHLRPVDIVDMYPVTPLQSGLLSALVRDPAEYILQYVFDIAGDFTFAQLEACGRKLVQATPVLRTVVASTPHGFFQAITTDDWSDWTFVDYDDDVSWGRRDAQDVDAATEAFLAHDRQRGFTLASKSFLRATGIRLADGRLRVVWTIHHIIVDGWSMQLLFTALSDLCHGRAMPTFVPFKHHVEWLGSQAKDDDGASRVFWQSTLRGLEDKTAPLALPKPATVPSSKYESMTRSMTLPDLKRVCQSLAVTPSSLFRAAWAIVLQQYTRGDDVIFGSIVSGRDTGVDGVETMIGMLVNTVPLRMHVPTTGLASDLIVAIHTHSIDLMRHAHCSLLDINRWTNASSSTLLFDTMLNFENYGASTTTHSKATDDHPFSIDFVQTHQFVDSVVGVGVAPVHEDLFHVSFSYQTHHVDAALVGHMADRFLHVASQIASSSSSALVIAQLDKATGVELDVLKTASAGPAIPLPYALLHHAFEALAATTDCANRCAIEFENEGLSYADLDGKANTVARELAALGVASSGARVAVVMERCVDDAPRCIVSPRTTGLDAR</sequence>
<dbReference type="InterPro" id="IPR023213">
    <property type="entry name" value="CAT-like_dom_sf"/>
</dbReference>
<dbReference type="PANTHER" id="PTHR45527:SF1">
    <property type="entry name" value="FATTY ACID SYNTHASE"/>
    <property type="match status" value="1"/>
</dbReference>
<dbReference type="OrthoDB" id="5598541at2759"/>
<dbReference type="Gene3D" id="3.30.559.30">
    <property type="entry name" value="Nonribosomal peptide synthetase, condensation domain"/>
    <property type="match status" value="1"/>
</dbReference>
<dbReference type="Gene3D" id="3.40.50.12780">
    <property type="entry name" value="N-terminal domain of ligase-like"/>
    <property type="match status" value="1"/>
</dbReference>
<organism evidence="2">
    <name type="scientific">Aphanomyces stellatus</name>
    <dbReference type="NCBI Taxonomy" id="120398"/>
    <lineage>
        <taxon>Eukaryota</taxon>
        <taxon>Sar</taxon>
        <taxon>Stramenopiles</taxon>
        <taxon>Oomycota</taxon>
        <taxon>Saprolegniomycetes</taxon>
        <taxon>Saprolegniales</taxon>
        <taxon>Verrucalvaceae</taxon>
        <taxon>Aphanomyces</taxon>
    </lineage>
</organism>
<dbReference type="GO" id="GO:0031177">
    <property type="term" value="F:phosphopantetheine binding"/>
    <property type="evidence" value="ECO:0007669"/>
    <property type="project" value="TreeGrafter"/>
</dbReference>
<evidence type="ECO:0000313" key="2">
    <source>
        <dbReference type="EMBL" id="KAF0713672.1"/>
    </source>
</evidence>
<dbReference type="InterPro" id="IPR001242">
    <property type="entry name" value="Condensation_dom"/>
</dbReference>
<protein>
    <recommendedName>
        <fullName evidence="1">Condensation domain-containing protein</fullName>
    </recommendedName>
</protein>
<feature type="non-terminal residue" evidence="2">
    <location>
        <position position="1"/>
    </location>
</feature>
<dbReference type="GO" id="GO:0043041">
    <property type="term" value="P:amino acid activation for nonribosomal peptide biosynthetic process"/>
    <property type="evidence" value="ECO:0007669"/>
    <property type="project" value="TreeGrafter"/>
</dbReference>
<dbReference type="InterPro" id="IPR042099">
    <property type="entry name" value="ANL_N_sf"/>
</dbReference>
<dbReference type="GO" id="GO:0044550">
    <property type="term" value="P:secondary metabolite biosynthetic process"/>
    <property type="evidence" value="ECO:0007669"/>
    <property type="project" value="TreeGrafter"/>
</dbReference>